<evidence type="ECO:0000313" key="2">
    <source>
        <dbReference type="EMBL" id="RFO94628.1"/>
    </source>
</evidence>
<proteinExistence type="predicted"/>
<sequence>MNKKWLNVLLFGARQSDGNWAMSAPKARSSALKSAKTRWFESRTASRKQLGMRIPSILSTGCIFLMSLNAFAQSDRLQQGAAKNFIPVAPGVVKDTSTGLEWMRCGLGQDWDMTANTCVGNLNKYSYQEALSITQEINNKRGFAKHTDWRVPTIRELLSLRFCPKGYEPKAIIENIPDGGVGAPSYCSEGNARPTIAQSIFPNTPSNGDEKYFWSSTLNAKNSTRAWYMGFSMGDLDSDAGTTGSEVFSVRLVRFTGNERVSALAGIQPKAVVQKSSCSQFYQGQIVRGKIFNPYYVGEVKVTGVGTNMVSLVSMKSDVSDELTCDRLIELMNK</sequence>
<dbReference type="PANTHER" id="PTHR35812">
    <property type="entry name" value="LIPOPROTEIN"/>
    <property type="match status" value="1"/>
</dbReference>
<comment type="caution">
    <text evidence="2">The sequence shown here is derived from an EMBL/GenBank/DDBJ whole genome shotgun (WGS) entry which is preliminary data.</text>
</comment>
<feature type="domain" description="Lcl C-terminal" evidence="1">
    <location>
        <begin position="91"/>
        <end position="254"/>
    </location>
</feature>
<dbReference type="OrthoDB" id="8555302at2"/>
<dbReference type="PANTHER" id="PTHR35812:SF1">
    <property type="entry name" value="LIPOPROTEIN"/>
    <property type="match status" value="1"/>
</dbReference>
<dbReference type="Pfam" id="PF07603">
    <property type="entry name" value="Lcl_C"/>
    <property type="match status" value="1"/>
</dbReference>
<dbReference type="Proteomes" id="UP000260665">
    <property type="component" value="Unassembled WGS sequence"/>
</dbReference>
<dbReference type="AlphaFoldDB" id="A0A3E1R5H7"/>
<keyword evidence="3" id="KW-1185">Reference proteome</keyword>
<name>A0A3E1R5H7_9BURK</name>
<dbReference type="EMBL" id="QFZK01000038">
    <property type="protein sequence ID" value="RFO94628.1"/>
    <property type="molecule type" value="Genomic_DNA"/>
</dbReference>
<evidence type="ECO:0000259" key="1">
    <source>
        <dbReference type="Pfam" id="PF07603"/>
    </source>
</evidence>
<dbReference type="InterPro" id="IPR011460">
    <property type="entry name" value="Lcl_C"/>
</dbReference>
<dbReference type="RefSeq" id="WP_117180428.1">
    <property type="nucleotide sequence ID" value="NZ_QFZK01000038.1"/>
</dbReference>
<protein>
    <recommendedName>
        <fullName evidence="1">Lcl C-terminal domain-containing protein</fullName>
    </recommendedName>
</protein>
<evidence type="ECO:0000313" key="3">
    <source>
        <dbReference type="Proteomes" id="UP000260665"/>
    </source>
</evidence>
<gene>
    <name evidence="2" type="ORF">DIC66_22505</name>
</gene>
<reference evidence="2 3" key="1">
    <citation type="submission" date="2018-05" db="EMBL/GenBank/DDBJ databases">
        <title>Rhodoferax soyangensis sp.nov., isolated from an oligotrophic freshwater lake.</title>
        <authorList>
            <person name="Park M."/>
        </authorList>
    </citation>
    <scope>NUCLEOTIDE SEQUENCE [LARGE SCALE GENOMIC DNA]</scope>
    <source>
        <strain evidence="2 3">IMCC26218</strain>
    </source>
</reference>
<accession>A0A3E1R5H7</accession>
<organism evidence="2 3">
    <name type="scientific">Rhodoferax lacus</name>
    <dbReference type="NCBI Taxonomy" id="2184758"/>
    <lineage>
        <taxon>Bacteria</taxon>
        <taxon>Pseudomonadati</taxon>
        <taxon>Pseudomonadota</taxon>
        <taxon>Betaproteobacteria</taxon>
        <taxon>Burkholderiales</taxon>
        <taxon>Comamonadaceae</taxon>
        <taxon>Rhodoferax</taxon>
    </lineage>
</organism>